<dbReference type="PANTHER" id="PTHR43791:SF3">
    <property type="entry name" value="MAJOR FACILITATOR SUPERFAMILY (MFS) PROFILE DOMAIN-CONTAINING PROTEIN"/>
    <property type="match status" value="1"/>
</dbReference>
<dbReference type="InterPro" id="IPR011701">
    <property type="entry name" value="MFS"/>
</dbReference>
<keyword evidence="4 7" id="KW-1133">Transmembrane helix</keyword>
<dbReference type="AlphaFoldDB" id="A0AAW0CAW2"/>
<feature type="transmembrane region" description="Helical" evidence="7">
    <location>
        <begin position="162"/>
        <end position="181"/>
    </location>
</feature>
<feature type="region of interest" description="Disordered" evidence="6">
    <location>
        <begin position="1"/>
        <end position="32"/>
    </location>
</feature>
<feature type="compositionally biased region" description="Polar residues" evidence="6">
    <location>
        <begin position="1"/>
        <end position="14"/>
    </location>
</feature>
<feature type="transmembrane region" description="Helical" evidence="7">
    <location>
        <begin position="56"/>
        <end position="74"/>
    </location>
</feature>
<name>A0AAW0CAW2_9AGAR</name>
<gene>
    <name evidence="9" type="ORF">VNI00_011617</name>
</gene>
<evidence type="ECO:0000259" key="8">
    <source>
        <dbReference type="PROSITE" id="PS50850"/>
    </source>
</evidence>
<keyword evidence="3 7" id="KW-0812">Transmembrane</keyword>
<dbReference type="EMBL" id="JAYKXP010000051">
    <property type="protein sequence ID" value="KAK7036420.1"/>
    <property type="molecule type" value="Genomic_DNA"/>
</dbReference>
<reference evidence="9 10" key="1">
    <citation type="submission" date="2024-01" db="EMBL/GenBank/DDBJ databases">
        <title>A draft genome for a cacao thread blight-causing isolate of Paramarasmius palmivorus.</title>
        <authorList>
            <person name="Baruah I.K."/>
            <person name="Bukari Y."/>
            <person name="Amoako-Attah I."/>
            <person name="Meinhardt L.W."/>
            <person name="Bailey B.A."/>
            <person name="Cohen S.P."/>
        </authorList>
    </citation>
    <scope>NUCLEOTIDE SEQUENCE [LARGE SCALE GENOMIC DNA]</scope>
    <source>
        <strain evidence="9 10">GH-12</strain>
    </source>
</reference>
<dbReference type="Gene3D" id="1.20.1250.20">
    <property type="entry name" value="MFS general substrate transporter like domains"/>
    <property type="match status" value="2"/>
</dbReference>
<feature type="transmembrane region" description="Helical" evidence="7">
    <location>
        <begin position="235"/>
        <end position="257"/>
    </location>
</feature>
<keyword evidence="10" id="KW-1185">Reference proteome</keyword>
<evidence type="ECO:0000256" key="4">
    <source>
        <dbReference type="ARBA" id="ARBA00022989"/>
    </source>
</evidence>
<dbReference type="PANTHER" id="PTHR43791">
    <property type="entry name" value="PERMEASE-RELATED"/>
    <property type="match status" value="1"/>
</dbReference>
<evidence type="ECO:0000313" key="9">
    <source>
        <dbReference type="EMBL" id="KAK7036420.1"/>
    </source>
</evidence>
<dbReference type="InterPro" id="IPR020846">
    <property type="entry name" value="MFS_dom"/>
</dbReference>
<evidence type="ECO:0000256" key="1">
    <source>
        <dbReference type="ARBA" id="ARBA00004141"/>
    </source>
</evidence>
<feature type="transmembrane region" description="Helical" evidence="7">
    <location>
        <begin position="341"/>
        <end position="362"/>
    </location>
</feature>
<comment type="caution">
    <text evidence="9">The sequence shown here is derived from an EMBL/GenBank/DDBJ whole genome shotgun (WGS) entry which is preliminary data.</text>
</comment>
<evidence type="ECO:0000256" key="7">
    <source>
        <dbReference type="SAM" id="Phobius"/>
    </source>
</evidence>
<sequence length="425" mass="46731">MTQSTAITTTNHEATSGDKESSSSVPVTDSHVQCESGGISEEINEKRILRRIDLRMLPLLGLLYSLALIDRTNLGVARVAGMGKDLGFNVGDRYSIVSCVYFIPATLLELPSNILLRRLGTRHFLAACAVAWGAVSIAIAFIPSWEYLVFCRVLLGAFEAGFFPALVFIISTWYFGPYSSVIRFHSQGFPVRYKRHEVQKRLAAFYLVSILTGGFSAILAYALTLLSGKAGLPGWSWIFVIEGAITVVFGFAAWVYLPEFPDNNAFLTQAETELVLRRINDDRGDAVADPVTLKTVLGHLMDWKVWIFGTMYLCCTIPAYAIGLFVTIILSGMGWGLKDSLLLSAPPYVVAAMSVFFFAWLSDKHRHRAGFLAIQTLMTIIGFLITGFVNQPGWRYFGLFLGNSGSAGCIPGILAYVLLFPILLG</sequence>
<feature type="transmembrane region" description="Helical" evidence="7">
    <location>
        <begin position="94"/>
        <end position="116"/>
    </location>
</feature>
<feature type="transmembrane region" description="Helical" evidence="7">
    <location>
        <begin position="369"/>
        <end position="390"/>
    </location>
</feature>
<feature type="transmembrane region" description="Helical" evidence="7">
    <location>
        <begin position="123"/>
        <end position="142"/>
    </location>
</feature>
<evidence type="ECO:0000313" key="10">
    <source>
        <dbReference type="Proteomes" id="UP001383192"/>
    </source>
</evidence>
<dbReference type="InterPro" id="IPR036259">
    <property type="entry name" value="MFS_trans_sf"/>
</dbReference>
<protein>
    <recommendedName>
        <fullName evidence="8">Major facilitator superfamily (MFS) profile domain-containing protein</fullName>
    </recommendedName>
</protein>
<feature type="transmembrane region" description="Helical" evidence="7">
    <location>
        <begin position="396"/>
        <end position="424"/>
    </location>
</feature>
<evidence type="ECO:0000256" key="5">
    <source>
        <dbReference type="ARBA" id="ARBA00023136"/>
    </source>
</evidence>
<comment type="subcellular location">
    <subcellularLocation>
        <location evidence="1">Membrane</location>
        <topology evidence="1">Multi-pass membrane protein</topology>
    </subcellularLocation>
</comment>
<dbReference type="SUPFAM" id="SSF103473">
    <property type="entry name" value="MFS general substrate transporter"/>
    <property type="match status" value="1"/>
</dbReference>
<feature type="domain" description="Major facilitator superfamily (MFS) profile" evidence="8">
    <location>
        <begin position="56"/>
        <end position="425"/>
    </location>
</feature>
<feature type="compositionally biased region" description="Polar residues" evidence="6">
    <location>
        <begin position="22"/>
        <end position="32"/>
    </location>
</feature>
<proteinExistence type="predicted"/>
<evidence type="ECO:0000256" key="6">
    <source>
        <dbReference type="SAM" id="MobiDB-lite"/>
    </source>
</evidence>
<dbReference type="PROSITE" id="PS50850">
    <property type="entry name" value="MFS"/>
    <property type="match status" value="1"/>
</dbReference>
<accession>A0AAW0CAW2</accession>
<organism evidence="9 10">
    <name type="scientific">Paramarasmius palmivorus</name>
    <dbReference type="NCBI Taxonomy" id="297713"/>
    <lineage>
        <taxon>Eukaryota</taxon>
        <taxon>Fungi</taxon>
        <taxon>Dikarya</taxon>
        <taxon>Basidiomycota</taxon>
        <taxon>Agaricomycotina</taxon>
        <taxon>Agaricomycetes</taxon>
        <taxon>Agaricomycetidae</taxon>
        <taxon>Agaricales</taxon>
        <taxon>Marasmiineae</taxon>
        <taxon>Marasmiaceae</taxon>
        <taxon>Paramarasmius</taxon>
    </lineage>
</organism>
<dbReference type="Proteomes" id="UP001383192">
    <property type="component" value="Unassembled WGS sequence"/>
</dbReference>
<dbReference type="Pfam" id="PF07690">
    <property type="entry name" value="MFS_1"/>
    <property type="match status" value="1"/>
</dbReference>
<evidence type="ECO:0000256" key="2">
    <source>
        <dbReference type="ARBA" id="ARBA00022448"/>
    </source>
</evidence>
<keyword evidence="2" id="KW-0813">Transport</keyword>
<dbReference type="GO" id="GO:0022857">
    <property type="term" value="F:transmembrane transporter activity"/>
    <property type="evidence" value="ECO:0007669"/>
    <property type="project" value="InterPro"/>
</dbReference>
<feature type="transmembrane region" description="Helical" evidence="7">
    <location>
        <begin position="202"/>
        <end position="223"/>
    </location>
</feature>
<evidence type="ECO:0000256" key="3">
    <source>
        <dbReference type="ARBA" id="ARBA00022692"/>
    </source>
</evidence>
<feature type="transmembrane region" description="Helical" evidence="7">
    <location>
        <begin position="305"/>
        <end position="329"/>
    </location>
</feature>
<dbReference type="GO" id="GO:0016020">
    <property type="term" value="C:membrane"/>
    <property type="evidence" value="ECO:0007669"/>
    <property type="project" value="UniProtKB-SubCell"/>
</dbReference>
<keyword evidence="5 7" id="KW-0472">Membrane</keyword>